<evidence type="ECO:0000313" key="3">
    <source>
        <dbReference type="Proteomes" id="UP000075635"/>
    </source>
</evidence>
<comment type="caution">
    <text evidence="2">The sequence shown here is derived from an EMBL/GenBank/DDBJ whole genome shotgun (WGS) entry which is preliminary data.</text>
</comment>
<dbReference type="EMBL" id="JEMB01001862">
    <property type="protein sequence ID" value="KYF84724.1"/>
    <property type="molecule type" value="Genomic_DNA"/>
</dbReference>
<evidence type="ECO:0000256" key="1">
    <source>
        <dbReference type="SAM" id="MobiDB-lite"/>
    </source>
</evidence>
<gene>
    <name evidence="2" type="ORF">BE17_28805</name>
</gene>
<protein>
    <recommendedName>
        <fullName evidence="4">HEAT repeat domain-containing protein</fullName>
    </recommendedName>
</protein>
<sequence length="312" mass="34128">MPKPRSQLVAEHPEGSMMTKQEILAALAQPWGSFGAGKRIAQDPEGRAVLLEIARDAGSAERVAAADASLAAELRCPWVTRRDEETGWSIARAIEALAGEGLAPPPVLFRALGDPHHDVRYEAVCALQWRIPVQEAQVFLRAEARYGSYKATKAGLEALTTAEDLRALIGPMEADDLQFAVQFLSFKHWSAPLQQEACRLLRELLHHPDARVRASAALTHPDEDDPAVRAALLDALRVPEPWIRWVAIARVAHDPAAHPLIRAALRDPDPRLRMAASASFADLDEPTIREILGDDGGDVPDPSCSRGWSDRT</sequence>
<name>A0A150RWW5_SORCE</name>
<dbReference type="SUPFAM" id="SSF48371">
    <property type="entry name" value="ARM repeat"/>
    <property type="match status" value="1"/>
</dbReference>
<proteinExistence type="predicted"/>
<organism evidence="2 3">
    <name type="scientific">Sorangium cellulosum</name>
    <name type="common">Polyangium cellulosum</name>
    <dbReference type="NCBI Taxonomy" id="56"/>
    <lineage>
        <taxon>Bacteria</taxon>
        <taxon>Pseudomonadati</taxon>
        <taxon>Myxococcota</taxon>
        <taxon>Polyangia</taxon>
        <taxon>Polyangiales</taxon>
        <taxon>Polyangiaceae</taxon>
        <taxon>Sorangium</taxon>
    </lineage>
</organism>
<dbReference type="AlphaFoldDB" id="A0A150RWW5"/>
<evidence type="ECO:0008006" key="4">
    <source>
        <dbReference type="Google" id="ProtNLM"/>
    </source>
</evidence>
<feature type="region of interest" description="Disordered" evidence="1">
    <location>
        <begin position="290"/>
        <end position="312"/>
    </location>
</feature>
<reference evidence="2 3" key="1">
    <citation type="submission" date="2014-02" db="EMBL/GenBank/DDBJ databases">
        <title>The small core and large imbalanced accessory genome model reveals a collaborative survival strategy of Sorangium cellulosum strains in nature.</title>
        <authorList>
            <person name="Han K."/>
            <person name="Peng R."/>
            <person name="Blom J."/>
            <person name="Li Y.-Z."/>
        </authorList>
    </citation>
    <scope>NUCLEOTIDE SEQUENCE [LARGE SCALE GENOMIC DNA]</scope>
    <source>
        <strain evidence="2 3">So0011-07</strain>
    </source>
</reference>
<evidence type="ECO:0000313" key="2">
    <source>
        <dbReference type="EMBL" id="KYF84724.1"/>
    </source>
</evidence>
<dbReference type="InterPro" id="IPR016024">
    <property type="entry name" value="ARM-type_fold"/>
</dbReference>
<dbReference type="Gene3D" id="1.25.10.10">
    <property type="entry name" value="Leucine-rich Repeat Variant"/>
    <property type="match status" value="1"/>
</dbReference>
<dbReference type="InterPro" id="IPR011989">
    <property type="entry name" value="ARM-like"/>
</dbReference>
<accession>A0A150RWW5</accession>
<dbReference type="Proteomes" id="UP000075635">
    <property type="component" value="Unassembled WGS sequence"/>
</dbReference>